<evidence type="ECO:0000256" key="1">
    <source>
        <dbReference type="ARBA" id="ARBA00004173"/>
    </source>
</evidence>
<dbReference type="RefSeq" id="XP_017785719.1">
    <property type="nucleotide sequence ID" value="XM_017930230.1"/>
</dbReference>
<sequence length="538" mass="63229">MSIIRLKALRSLGPSRRCFSVGVQQEDEYVPVAQYPKILDTSYEAKQARKKEAKWKEIKDVKTVEEKQIKLNMPRYYGFKCYVFQEDKVPYNNLNLAQHITKTHLIPTRTLPEFYNDISVDGHLVAIKSQIEEALLIEYEGYKRNNTNLTEKQIEDALSSSIVKQLNRILINNLVEDNSHLLDTQVDYDARIEAFWYAGGMNPPLNVKKYRTGVEWRKHTEDDPVDRAIHYSGSPSVQLRNELPLPPIIPHSEASNPDFKVPFFKYDPRTVGTTTTHKHAANIAGYWPGEKYQFGLMSYHKRGHMLERNFGDEADAKEALHRQGILSSFGWLSAQANMLGFTTFNEITYPMVTQTVITDGQKFSFYLYQMNTILMNGDNYKENPLKNVCWAIPETELFEEIKDGKLVGFNDEVLKSLLKFYKNVPQERLGVNLRPYLAGEKIIANYSDDDKRNWLEREYKYLVSNRPRFKLDYEVYHWEKIYKIDHKTRPIEARRRPFELFVDPWKRTLDDRQPNYIPRKLRPDLPRHKGRYAKEYFP</sequence>
<dbReference type="InterPro" id="IPR039982">
    <property type="entry name" value="Ribosomal_mL65"/>
</dbReference>
<evidence type="ECO:0000256" key="4">
    <source>
        <dbReference type="ARBA" id="ARBA00023274"/>
    </source>
</evidence>
<dbReference type="GO" id="GO:0005840">
    <property type="term" value="C:ribosome"/>
    <property type="evidence" value="ECO:0007669"/>
    <property type="project" value="UniProtKB-KW"/>
</dbReference>
<keyword evidence="2 6" id="KW-0689">Ribosomal protein</keyword>
<dbReference type="Proteomes" id="UP000695000">
    <property type="component" value="Unplaced"/>
</dbReference>
<proteinExistence type="predicted"/>
<accession>A0ABM1NFW9</accession>
<dbReference type="Pfam" id="PF07147">
    <property type="entry name" value="PDCD9"/>
    <property type="match status" value="1"/>
</dbReference>
<evidence type="ECO:0000313" key="6">
    <source>
        <dbReference type="RefSeq" id="XP_017785719.1"/>
    </source>
</evidence>
<protein>
    <submittedName>
        <fullName evidence="6">28S ribosomal protein S30, mitochondrial</fullName>
    </submittedName>
</protein>
<comment type="subcellular location">
    <subcellularLocation>
        <location evidence="1">Mitochondrion</location>
    </subcellularLocation>
</comment>
<dbReference type="PANTHER" id="PTHR13014:SF3">
    <property type="entry name" value="LARGE RIBOSOMAL SUBUNIT PROTEIN ML65"/>
    <property type="match status" value="1"/>
</dbReference>
<evidence type="ECO:0000313" key="5">
    <source>
        <dbReference type="Proteomes" id="UP000695000"/>
    </source>
</evidence>
<dbReference type="GeneID" id="108568884"/>
<gene>
    <name evidence="6" type="primary">LOC108568884</name>
</gene>
<evidence type="ECO:0000256" key="2">
    <source>
        <dbReference type="ARBA" id="ARBA00022980"/>
    </source>
</evidence>
<keyword evidence="4" id="KW-0687">Ribonucleoprotein</keyword>
<dbReference type="InterPro" id="IPR010793">
    <property type="entry name" value="Ribosomal_mL37/mL65"/>
</dbReference>
<keyword evidence="3" id="KW-0496">Mitochondrion</keyword>
<organism evidence="5 6">
    <name type="scientific">Nicrophorus vespilloides</name>
    <name type="common">Boreal carrion beetle</name>
    <dbReference type="NCBI Taxonomy" id="110193"/>
    <lineage>
        <taxon>Eukaryota</taxon>
        <taxon>Metazoa</taxon>
        <taxon>Ecdysozoa</taxon>
        <taxon>Arthropoda</taxon>
        <taxon>Hexapoda</taxon>
        <taxon>Insecta</taxon>
        <taxon>Pterygota</taxon>
        <taxon>Neoptera</taxon>
        <taxon>Endopterygota</taxon>
        <taxon>Coleoptera</taxon>
        <taxon>Polyphaga</taxon>
        <taxon>Staphyliniformia</taxon>
        <taxon>Silphidae</taxon>
        <taxon>Nicrophorinae</taxon>
        <taxon>Nicrophorus</taxon>
    </lineage>
</organism>
<reference evidence="6" key="1">
    <citation type="submission" date="2025-08" db="UniProtKB">
        <authorList>
            <consortium name="RefSeq"/>
        </authorList>
    </citation>
    <scope>IDENTIFICATION</scope>
    <source>
        <tissue evidence="6">Whole Larva</tissue>
    </source>
</reference>
<evidence type="ECO:0000256" key="3">
    <source>
        <dbReference type="ARBA" id="ARBA00023128"/>
    </source>
</evidence>
<name>A0ABM1NFW9_NICVS</name>
<dbReference type="PANTHER" id="PTHR13014">
    <property type="entry name" value="MITOCHONDRIAL 28S RIBOSOMAL PROTEIN S30/P52 PRO-APOTOTIC PROTEIN"/>
    <property type="match status" value="1"/>
</dbReference>
<keyword evidence="5" id="KW-1185">Reference proteome</keyword>